<sequence length="681" mass="74084">MTAFGAKWQGLRSVAMVMFHFAAAFVFVSAERGLRLEGSKFNGTEGSESNYLLKAVNFLWQSEKSGYHHVWPEMKFGWQIIVGSIVGFCGAAFGSVGGVGGGGIFVPMLSLIIGFDPKSATAISKCMIMGAAGSTVYYNLKLRHPTINMPIIDYDLAVLIQPMLMLGISIGVAFNVIFADWMVTVLLIVLFIGTSTKAFFKGVETWKKETIMKKGLRSVAMVMFHFAAAFVFVSAERGLRLEGSKFNGTEGSESNYLLKAVNFLWQSEKSGYHHVWPEMKFGWQIIVGSIVGFCGAAFGSVGGVGGGGIFVPMLSLIIGFDPKSATAISKCMIMGAAGSTVYYNLKLRHPTINMPIIDYDLAVLIQPMLMLGISIGVAFNVIFADWMVTVLLIVLFIGTSTKAFFKGVETWKKETIMKKEAARHLESAAAGENVAYKPLPSGPANEQQKETKEQEVSVIENVCWKELGLLVFVWVAFLALQIAKQHTTTCSPAYWVVNLLQIPVSLGVSMYEAVSLYQGRRVIASKGEEGTDWKVHQLVIYCIFGVIAGIVGGLLGLGGGFIMGPLFLELGIPPQVSSATATFAMTFSSSMSVVEYYLLKRFPVPYAVYLTAVATVAALVGQHIVRRLIILFGRASLIIFILAFTIFVSAISLGGVGISNMIGKINRNEYMGFENLCKYDV</sequence>
<evidence type="ECO:0000256" key="2">
    <source>
        <dbReference type="ARBA" id="ARBA00009142"/>
    </source>
</evidence>
<feature type="transmembrane region" description="Helical" evidence="6">
    <location>
        <begin position="495"/>
        <end position="517"/>
    </location>
</feature>
<feature type="transmembrane region" description="Helical" evidence="6">
    <location>
        <begin position="637"/>
        <end position="658"/>
    </location>
</feature>
<feature type="transmembrane region" description="Helical" evidence="6">
    <location>
        <begin position="365"/>
        <end position="397"/>
    </location>
</feature>
<comment type="caution">
    <text evidence="7">The sequence shown here is derived from an EMBL/GenBank/DDBJ whole genome shotgun (WGS) entry which is preliminary data.</text>
</comment>
<evidence type="ECO:0000256" key="1">
    <source>
        <dbReference type="ARBA" id="ARBA00004141"/>
    </source>
</evidence>
<proteinExistence type="inferred from homology"/>
<feature type="transmembrane region" description="Helical" evidence="6">
    <location>
        <begin position="215"/>
        <end position="235"/>
    </location>
</feature>
<feature type="transmembrane region" description="Helical" evidence="6">
    <location>
        <begin position="285"/>
        <end position="315"/>
    </location>
</feature>
<accession>A0A540MV09</accession>
<feature type="transmembrane region" description="Helical" evidence="6">
    <location>
        <begin position="12"/>
        <end position="30"/>
    </location>
</feature>
<evidence type="ECO:0000256" key="5">
    <source>
        <dbReference type="ARBA" id="ARBA00023136"/>
    </source>
</evidence>
<comment type="similarity">
    <text evidence="2">Belongs to the 4-toluene sulfonate uptake permease (TSUP) (TC 2.A.102) family.</text>
</comment>
<keyword evidence="5 6" id="KW-0472">Membrane</keyword>
<feature type="transmembrane region" description="Helical" evidence="6">
    <location>
        <begin position="579"/>
        <end position="599"/>
    </location>
</feature>
<evidence type="ECO:0000256" key="3">
    <source>
        <dbReference type="ARBA" id="ARBA00022692"/>
    </source>
</evidence>
<name>A0A540MV09_MALBA</name>
<comment type="subcellular location">
    <subcellularLocation>
        <location evidence="1">Membrane</location>
        <topology evidence="1">Multi-pass membrane protein</topology>
    </subcellularLocation>
</comment>
<dbReference type="Proteomes" id="UP000315295">
    <property type="component" value="Unassembled WGS sequence"/>
</dbReference>
<evidence type="ECO:0000313" key="7">
    <source>
        <dbReference type="EMBL" id="TQE02611.1"/>
    </source>
</evidence>
<feature type="transmembrane region" description="Helical" evidence="6">
    <location>
        <begin position="152"/>
        <end position="177"/>
    </location>
</feature>
<dbReference type="InterPro" id="IPR002781">
    <property type="entry name" value="TM_pro_TauE-like"/>
</dbReference>
<evidence type="ECO:0000256" key="4">
    <source>
        <dbReference type="ARBA" id="ARBA00022989"/>
    </source>
</evidence>
<keyword evidence="4 6" id="KW-1133">Transmembrane helix</keyword>
<keyword evidence="3 6" id="KW-0812">Transmembrane</keyword>
<dbReference type="EMBL" id="VIEB01000172">
    <property type="protein sequence ID" value="TQE02611.1"/>
    <property type="molecule type" value="Genomic_DNA"/>
</dbReference>
<dbReference type="GO" id="GO:0016020">
    <property type="term" value="C:membrane"/>
    <property type="evidence" value="ECO:0007669"/>
    <property type="project" value="UniProtKB-SubCell"/>
</dbReference>
<evidence type="ECO:0000256" key="6">
    <source>
        <dbReference type="SAM" id="Phobius"/>
    </source>
</evidence>
<dbReference type="AlphaFoldDB" id="A0A540MV09"/>
<feature type="transmembrane region" description="Helical" evidence="6">
    <location>
        <begin position="606"/>
        <end position="625"/>
    </location>
</feature>
<protein>
    <recommendedName>
        <fullName evidence="9">Sulfite exporter TauE/SafE family protein 3-like</fullName>
    </recommendedName>
</protein>
<dbReference type="Pfam" id="PF01925">
    <property type="entry name" value="TauE"/>
    <property type="match status" value="3"/>
</dbReference>
<dbReference type="PANTHER" id="PTHR14255:SF1">
    <property type="entry name" value="SULFITE EXPORTER TAUE_SAFE FAMILY PROTEIN 3"/>
    <property type="match status" value="1"/>
</dbReference>
<evidence type="ECO:0008006" key="9">
    <source>
        <dbReference type="Google" id="ProtNLM"/>
    </source>
</evidence>
<dbReference type="GO" id="GO:0016567">
    <property type="term" value="P:protein ubiquitination"/>
    <property type="evidence" value="ECO:0007669"/>
    <property type="project" value="TreeGrafter"/>
</dbReference>
<feature type="transmembrane region" description="Helical" evidence="6">
    <location>
        <begin position="80"/>
        <end position="113"/>
    </location>
</feature>
<dbReference type="PANTHER" id="PTHR14255">
    <property type="entry name" value="CEREBLON"/>
    <property type="match status" value="1"/>
</dbReference>
<reference evidence="7 8" key="1">
    <citation type="journal article" date="2019" name="G3 (Bethesda)">
        <title>Sequencing of a Wild Apple (Malus baccata) Genome Unravels the Differences Between Cultivated and Wild Apple Species Regarding Disease Resistance and Cold Tolerance.</title>
        <authorList>
            <person name="Chen X."/>
        </authorList>
    </citation>
    <scope>NUCLEOTIDE SEQUENCE [LARGE SCALE GENOMIC DNA]</scope>
    <source>
        <strain evidence="8">cv. Shandingzi</strain>
        <tissue evidence="7">Leaves</tissue>
    </source>
</reference>
<dbReference type="STRING" id="106549.A0A540MV09"/>
<gene>
    <name evidence="7" type="ORF">C1H46_011767</name>
</gene>
<organism evidence="7 8">
    <name type="scientific">Malus baccata</name>
    <name type="common">Siberian crab apple</name>
    <name type="synonym">Pyrus baccata</name>
    <dbReference type="NCBI Taxonomy" id="106549"/>
    <lineage>
        <taxon>Eukaryota</taxon>
        <taxon>Viridiplantae</taxon>
        <taxon>Streptophyta</taxon>
        <taxon>Embryophyta</taxon>
        <taxon>Tracheophyta</taxon>
        <taxon>Spermatophyta</taxon>
        <taxon>Magnoliopsida</taxon>
        <taxon>eudicotyledons</taxon>
        <taxon>Gunneridae</taxon>
        <taxon>Pentapetalae</taxon>
        <taxon>rosids</taxon>
        <taxon>fabids</taxon>
        <taxon>Rosales</taxon>
        <taxon>Rosaceae</taxon>
        <taxon>Amygdaloideae</taxon>
        <taxon>Maleae</taxon>
        <taxon>Malus</taxon>
    </lineage>
</organism>
<feature type="transmembrane region" description="Helical" evidence="6">
    <location>
        <begin position="119"/>
        <end position="140"/>
    </location>
</feature>
<feature type="transmembrane region" description="Helical" evidence="6">
    <location>
        <begin position="538"/>
        <end position="567"/>
    </location>
</feature>
<dbReference type="GO" id="GO:0031464">
    <property type="term" value="C:Cul4A-RING E3 ubiquitin ligase complex"/>
    <property type="evidence" value="ECO:0007669"/>
    <property type="project" value="TreeGrafter"/>
</dbReference>
<feature type="transmembrane region" description="Helical" evidence="6">
    <location>
        <begin position="183"/>
        <end position="203"/>
    </location>
</feature>
<keyword evidence="8" id="KW-1185">Reference proteome</keyword>
<feature type="transmembrane region" description="Helical" evidence="6">
    <location>
        <begin position="467"/>
        <end position="483"/>
    </location>
</feature>
<evidence type="ECO:0000313" key="8">
    <source>
        <dbReference type="Proteomes" id="UP000315295"/>
    </source>
</evidence>